<dbReference type="GeneID" id="97032509"/>
<feature type="transmembrane region" description="Helical" evidence="1">
    <location>
        <begin position="106"/>
        <end position="124"/>
    </location>
</feature>
<dbReference type="RefSeq" id="WP_087753505.1">
    <property type="nucleotide sequence ID" value="NZ_JAQQDN010000011.1"/>
</dbReference>
<keyword evidence="1" id="KW-1133">Transmembrane helix</keyword>
<dbReference type="Pfam" id="PF20337">
    <property type="entry name" value="DUF6632"/>
    <property type="match status" value="1"/>
</dbReference>
<sequence>MNEAQRLAALRIVLIVVGLIALFAFGPLMILWPSGWAWHSGHSDYPLMMVGIYATLGVFLLRASRDPLKHLSLIWFTVWSSVVHGAIMAVQSFGVEMDGARHLGHLAGDVPALFIVAAVLAVLTPRGDKARALLA</sequence>
<proteinExistence type="predicted"/>
<keyword evidence="1" id="KW-0812">Transmembrane</keyword>
<evidence type="ECO:0000256" key="1">
    <source>
        <dbReference type="SAM" id="Phobius"/>
    </source>
</evidence>
<dbReference type="Proteomes" id="UP001229486">
    <property type="component" value="Unassembled WGS sequence"/>
</dbReference>
<evidence type="ECO:0000313" key="2">
    <source>
        <dbReference type="EMBL" id="MDP9647596.1"/>
    </source>
</evidence>
<feature type="transmembrane region" description="Helical" evidence="1">
    <location>
        <begin position="12"/>
        <end position="33"/>
    </location>
</feature>
<keyword evidence="1" id="KW-0472">Membrane</keyword>
<name>A0AB73IC39_9BURK</name>
<accession>A0AB73IC39</accession>
<organism evidence="2 3">
    <name type="scientific">Paraburkholderia caledonica</name>
    <dbReference type="NCBI Taxonomy" id="134536"/>
    <lineage>
        <taxon>Bacteria</taxon>
        <taxon>Pseudomonadati</taxon>
        <taxon>Pseudomonadota</taxon>
        <taxon>Betaproteobacteria</taxon>
        <taxon>Burkholderiales</taxon>
        <taxon>Burkholderiaceae</taxon>
        <taxon>Paraburkholderia</taxon>
    </lineage>
</organism>
<dbReference type="InterPro" id="IPR046572">
    <property type="entry name" value="DUF6632"/>
</dbReference>
<evidence type="ECO:0000313" key="3">
    <source>
        <dbReference type="Proteomes" id="UP001229486"/>
    </source>
</evidence>
<feature type="transmembrane region" description="Helical" evidence="1">
    <location>
        <begin position="45"/>
        <end position="61"/>
    </location>
</feature>
<dbReference type="EMBL" id="JAURTK010000003">
    <property type="protein sequence ID" value="MDP9647596.1"/>
    <property type="molecule type" value="Genomic_DNA"/>
</dbReference>
<feature type="transmembrane region" description="Helical" evidence="1">
    <location>
        <begin position="73"/>
        <end position="94"/>
    </location>
</feature>
<reference evidence="2" key="1">
    <citation type="submission" date="2023-07" db="EMBL/GenBank/DDBJ databases">
        <title>Sorghum-associated microbial communities from plants grown in Nebraska, USA.</title>
        <authorList>
            <person name="Schachtman D."/>
        </authorList>
    </citation>
    <scope>NUCLEOTIDE SEQUENCE</scope>
    <source>
        <strain evidence="2">DS1061</strain>
    </source>
</reference>
<comment type="caution">
    <text evidence="2">The sequence shown here is derived from an EMBL/GenBank/DDBJ whole genome shotgun (WGS) entry which is preliminary data.</text>
</comment>
<gene>
    <name evidence="2" type="ORF">J2793_003042</name>
</gene>
<protein>
    <submittedName>
        <fullName evidence="2">Membrane protein</fullName>
    </submittedName>
</protein>
<dbReference type="AlphaFoldDB" id="A0AB73IC39"/>